<proteinExistence type="predicted"/>
<name>A0A026VZ31_OOCBI</name>
<keyword evidence="2" id="KW-1185">Reference proteome</keyword>
<organism evidence="1 2">
    <name type="scientific">Ooceraea biroi</name>
    <name type="common">Clonal raider ant</name>
    <name type="synonym">Cerapachys biroi</name>
    <dbReference type="NCBI Taxonomy" id="2015173"/>
    <lineage>
        <taxon>Eukaryota</taxon>
        <taxon>Metazoa</taxon>
        <taxon>Ecdysozoa</taxon>
        <taxon>Arthropoda</taxon>
        <taxon>Hexapoda</taxon>
        <taxon>Insecta</taxon>
        <taxon>Pterygota</taxon>
        <taxon>Neoptera</taxon>
        <taxon>Endopterygota</taxon>
        <taxon>Hymenoptera</taxon>
        <taxon>Apocrita</taxon>
        <taxon>Aculeata</taxon>
        <taxon>Formicoidea</taxon>
        <taxon>Formicidae</taxon>
        <taxon>Dorylinae</taxon>
        <taxon>Ooceraea</taxon>
    </lineage>
</organism>
<evidence type="ECO:0000313" key="1">
    <source>
        <dbReference type="EMBL" id="EZA48716.1"/>
    </source>
</evidence>
<protein>
    <submittedName>
        <fullName evidence="1">Uncharacterized protein</fullName>
    </submittedName>
</protein>
<dbReference type="Proteomes" id="UP000053097">
    <property type="component" value="Unassembled WGS sequence"/>
</dbReference>
<reference evidence="1 2" key="1">
    <citation type="journal article" date="2014" name="Curr. Biol.">
        <title>The genome of the clonal raider ant Cerapachys biroi.</title>
        <authorList>
            <person name="Oxley P.R."/>
            <person name="Ji L."/>
            <person name="Fetter-Pruneda I."/>
            <person name="McKenzie S.K."/>
            <person name="Li C."/>
            <person name="Hu H."/>
            <person name="Zhang G."/>
            <person name="Kronauer D.J."/>
        </authorList>
    </citation>
    <scope>NUCLEOTIDE SEQUENCE [LARGE SCALE GENOMIC DNA]</scope>
</reference>
<dbReference type="AlphaFoldDB" id="A0A026VZ31"/>
<accession>A0A026VZ31</accession>
<sequence>MQPYIMCIRDQQRNIFFVQGDGWFFRIPNQATSITAFDLLFKLYQVLHVSYPPSLLNILIYNLSLNIIFLTSFQSAL</sequence>
<gene>
    <name evidence="1" type="ORF">X777_12874</name>
</gene>
<dbReference type="EMBL" id="KK107575">
    <property type="protein sequence ID" value="EZA48716.1"/>
    <property type="molecule type" value="Genomic_DNA"/>
</dbReference>
<evidence type="ECO:0000313" key="2">
    <source>
        <dbReference type="Proteomes" id="UP000053097"/>
    </source>
</evidence>